<gene>
    <name evidence="8" type="ORF">SSX86_020207</name>
</gene>
<comment type="similarity">
    <text evidence="2">Belongs to the cytochrome P450 family.</text>
</comment>
<evidence type="ECO:0000256" key="7">
    <source>
        <dbReference type="SAM" id="Phobius"/>
    </source>
</evidence>
<dbReference type="GO" id="GO:0005506">
    <property type="term" value="F:iron ion binding"/>
    <property type="evidence" value="ECO:0007669"/>
    <property type="project" value="InterPro"/>
</dbReference>
<dbReference type="PRINTS" id="PR00463">
    <property type="entry name" value="EP450I"/>
</dbReference>
<evidence type="ECO:0000256" key="3">
    <source>
        <dbReference type="ARBA" id="ARBA00022723"/>
    </source>
</evidence>
<dbReference type="AlphaFoldDB" id="A0AAP0GT95"/>
<keyword evidence="7" id="KW-0812">Transmembrane</keyword>
<evidence type="ECO:0000313" key="9">
    <source>
        <dbReference type="Proteomes" id="UP001408789"/>
    </source>
</evidence>
<comment type="caution">
    <text evidence="8">The sequence shown here is derived from an EMBL/GenBank/DDBJ whole genome shotgun (WGS) entry which is preliminary data.</text>
</comment>
<keyword evidence="7" id="KW-1133">Transmembrane helix</keyword>
<evidence type="ECO:0000313" key="8">
    <source>
        <dbReference type="EMBL" id="KAK9059504.1"/>
    </source>
</evidence>
<dbReference type="PRINTS" id="PR00385">
    <property type="entry name" value="P450"/>
</dbReference>
<accession>A0AAP0GT95</accession>
<dbReference type="InterPro" id="IPR002401">
    <property type="entry name" value="Cyt_P450_E_grp-I"/>
</dbReference>
<feature type="transmembrane region" description="Helical" evidence="7">
    <location>
        <begin position="6"/>
        <end position="27"/>
    </location>
</feature>
<keyword evidence="3 6" id="KW-0479">Metal-binding</keyword>
<dbReference type="Pfam" id="PF00067">
    <property type="entry name" value="p450"/>
    <property type="match status" value="1"/>
</dbReference>
<dbReference type="Gene3D" id="1.10.630.10">
    <property type="entry name" value="Cytochrome P450"/>
    <property type="match status" value="1"/>
</dbReference>
<name>A0AAP0GT95_9ASTR</name>
<dbReference type="Proteomes" id="UP001408789">
    <property type="component" value="Unassembled WGS sequence"/>
</dbReference>
<evidence type="ECO:0000256" key="2">
    <source>
        <dbReference type="ARBA" id="ARBA00010617"/>
    </source>
</evidence>
<dbReference type="GO" id="GO:0016705">
    <property type="term" value="F:oxidoreductase activity, acting on paired donors, with incorporation or reduction of molecular oxygen"/>
    <property type="evidence" value="ECO:0007669"/>
    <property type="project" value="InterPro"/>
</dbReference>
<dbReference type="InterPro" id="IPR036396">
    <property type="entry name" value="Cyt_P450_sf"/>
</dbReference>
<keyword evidence="9" id="KW-1185">Reference proteome</keyword>
<dbReference type="PANTHER" id="PTHR24296">
    <property type="entry name" value="CYTOCHROME P450"/>
    <property type="match status" value="1"/>
</dbReference>
<feature type="binding site" description="axial binding residue" evidence="6">
    <location>
        <position position="469"/>
    </location>
    <ligand>
        <name>heme</name>
        <dbReference type="ChEBI" id="CHEBI:30413"/>
    </ligand>
    <ligandPart>
        <name>Fe</name>
        <dbReference type="ChEBI" id="CHEBI:18248"/>
    </ligandPart>
</feature>
<dbReference type="GO" id="GO:0020037">
    <property type="term" value="F:heme binding"/>
    <property type="evidence" value="ECO:0007669"/>
    <property type="project" value="InterPro"/>
</dbReference>
<evidence type="ECO:0000256" key="6">
    <source>
        <dbReference type="PIRSR" id="PIRSR602401-1"/>
    </source>
</evidence>
<protein>
    <recommendedName>
        <fullName evidence="10">Cytochrome P450</fullName>
    </recommendedName>
</protein>
<evidence type="ECO:0000256" key="4">
    <source>
        <dbReference type="ARBA" id="ARBA00023002"/>
    </source>
</evidence>
<proteinExistence type="inferred from homology"/>
<dbReference type="CDD" id="cd11064">
    <property type="entry name" value="CYP86A"/>
    <property type="match status" value="1"/>
</dbReference>
<evidence type="ECO:0008006" key="10">
    <source>
        <dbReference type="Google" id="ProtNLM"/>
    </source>
</evidence>
<dbReference type="EMBL" id="JBCNJP010000020">
    <property type="protein sequence ID" value="KAK9059504.1"/>
    <property type="molecule type" value="Genomic_DNA"/>
</dbReference>
<comment type="cofactor">
    <cofactor evidence="1 6">
        <name>heme</name>
        <dbReference type="ChEBI" id="CHEBI:30413"/>
    </cofactor>
</comment>
<dbReference type="GO" id="GO:0004497">
    <property type="term" value="F:monooxygenase activity"/>
    <property type="evidence" value="ECO:0007669"/>
    <property type="project" value="InterPro"/>
</dbReference>
<sequence length="525" mass="60018">MEMITPLQTLLPIIIFFIIIIIIIFHLTNSKSKSKSTTQFGFKNYPILGTLPEFLLNRHRFLDWTTQILSQCPTNTAVFTRPGNINGVITANPANVEHILKTNFENYPKGTRFISLLQDFLGRGIFNSDGELWRVQRKTASYEFNTRSLRNFVMETAALQLRTRFIPVLERAAALEKTVDLQELLERYSFDNICKVAFNFDPGCLAGDETSGSEFMKAFEEAATLSSGRFMYIYPGLYKIKKLLNFGSESKLLASIAKVHKFADDIINSRINASRKSEPDEDSDSDSDSDLDLLSRFMNISEYSPEFLRDIVISFILAGRDTTSSALTWFFWILSSHPEVERKILEELKTVGKTRREEFYTFDELRRMHYLHAAISEGMRLYPPVPVDTKACLKNDVMPDGTFVGEGWFVTYHTYAMGRMESVWGADCGEFRPERWMEEERGGGDVAAVCRAESPFKFPVFHGGPPRVCLGREMAYNQMKVVAAGIMERFEVEVVAGRKDPPEHVLSLTMRMKDGLKVRLRKKMK</sequence>
<evidence type="ECO:0000256" key="1">
    <source>
        <dbReference type="ARBA" id="ARBA00001971"/>
    </source>
</evidence>
<dbReference type="InterPro" id="IPR001128">
    <property type="entry name" value="Cyt_P450"/>
</dbReference>
<keyword evidence="7" id="KW-0472">Membrane</keyword>
<reference evidence="8 9" key="1">
    <citation type="submission" date="2024-04" db="EMBL/GenBank/DDBJ databases">
        <title>The reference genome of an endangered Asteraceae, Deinandra increscens subsp. villosa, native to the Central Coast of California.</title>
        <authorList>
            <person name="Guilliams M."/>
            <person name="Hasenstab-Lehman K."/>
            <person name="Meyer R."/>
            <person name="Mcevoy S."/>
        </authorList>
    </citation>
    <scope>NUCLEOTIDE SEQUENCE [LARGE SCALE GENOMIC DNA]</scope>
    <source>
        <tissue evidence="8">Leaf</tissue>
    </source>
</reference>
<keyword evidence="6" id="KW-0349">Heme</keyword>
<dbReference type="SUPFAM" id="SSF48264">
    <property type="entry name" value="Cytochrome P450"/>
    <property type="match status" value="1"/>
</dbReference>
<organism evidence="8 9">
    <name type="scientific">Deinandra increscens subsp. villosa</name>
    <dbReference type="NCBI Taxonomy" id="3103831"/>
    <lineage>
        <taxon>Eukaryota</taxon>
        <taxon>Viridiplantae</taxon>
        <taxon>Streptophyta</taxon>
        <taxon>Embryophyta</taxon>
        <taxon>Tracheophyta</taxon>
        <taxon>Spermatophyta</taxon>
        <taxon>Magnoliopsida</taxon>
        <taxon>eudicotyledons</taxon>
        <taxon>Gunneridae</taxon>
        <taxon>Pentapetalae</taxon>
        <taxon>asterids</taxon>
        <taxon>campanulids</taxon>
        <taxon>Asterales</taxon>
        <taxon>Asteraceae</taxon>
        <taxon>Asteroideae</taxon>
        <taxon>Heliantheae alliance</taxon>
        <taxon>Madieae</taxon>
        <taxon>Madiinae</taxon>
        <taxon>Deinandra</taxon>
    </lineage>
</organism>
<keyword evidence="4" id="KW-0560">Oxidoreductase</keyword>
<evidence type="ECO:0000256" key="5">
    <source>
        <dbReference type="ARBA" id="ARBA00023004"/>
    </source>
</evidence>
<keyword evidence="5 6" id="KW-0408">Iron</keyword>